<organism evidence="2">
    <name type="scientific">Ditylum brightwellii</name>
    <dbReference type="NCBI Taxonomy" id="49249"/>
    <lineage>
        <taxon>Eukaryota</taxon>
        <taxon>Sar</taxon>
        <taxon>Stramenopiles</taxon>
        <taxon>Ochrophyta</taxon>
        <taxon>Bacillariophyta</taxon>
        <taxon>Mediophyceae</taxon>
        <taxon>Lithodesmiophycidae</taxon>
        <taxon>Lithodesmiales</taxon>
        <taxon>Lithodesmiaceae</taxon>
        <taxon>Ditylum</taxon>
    </lineage>
</organism>
<gene>
    <name evidence="2" type="ORF">DBRI00130_LOCUS21354</name>
</gene>
<dbReference type="EMBL" id="HBNS01027133">
    <property type="protein sequence ID" value="CAE4619502.1"/>
    <property type="molecule type" value="Transcribed_RNA"/>
</dbReference>
<dbReference type="Pfam" id="PF03457">
    <property type="entry name" value="HA"/>
    <property type="match status" value="1"/>
</dbReference>
<dbReference type="InterPro" id="IPR005114">
    <property type="entry name" value="Helicase_assoc"/>
</dbReference>
<sequence length="102" mass="11762">MSSDRIQRLNSIGIIWDLRNQSIGFSLKVKNRFDELCAFKAQNGHCNVSTLDAHTKSLGKWVSPVGFIWDLLEQAKRVLQEEYLELKPHTATQFRRLYLGSP</sequence>
<dbReference type="Gene3D" id="6.10.140.530">
    <property type="match status" value="1"/>
</dbReference>
<name>A0A7S4RMI9_9STRA</name>
<proteinExistence type="predicted"/>
<evidence type="ECO:0000259" key="1">
    <source>
        <dbReference type="Pfam" id="PF03457"/>
    </source>
</evidence>
<accession>A0A7S4RMI9</accession>
<feature type="domain" description="Helicase-associated" evidence="1">
    <location>
        <begin position="31"/>
        <end position="63"/>
    </location>
</feature>
<reference evidence="2" key="1">
    <citation type="submission" date="2021-01" db="EMBL/GenBank/DDBJ databases">
        <authorList>
            <person name="Corre E."/>
            <person name="Pelletier E."/>
            <person name="Niang G."/>
            <person name="Scheremetjew M."/>
            <person name="Finn R."/>
            <person name="Kale V."/>
            <person name="Holt S."/>
            <person name="Cochrane G."/>
            <person name="Meng A."/>
            <person name="Brown T."/>
            <person name="Cohen L."/>
        </authorList>
    </citation>
    <scope>NUCLEOTIDE SEQUENCE</scope>
    <source>
        <strain evidence="2">GSO104</strain>
    </source>
</reference>
<dbReference type="AlphaFoldDB" id="A0A7S4RMI9"/>
<evidence type="ECO:0000313" key="2">
    <source>
        <dbReference type="EMBL" id="CAE4619502.1"/>
    </source>
</evidence>
<protein>
    <recommendedName>
        <fullName evidence="1">Helicase-associated domain-containing protein</fullName>
    </recommendedName>
</protein>